<evidence type="ECO:0000256" key="1">
    <source>
        <dbReference type="ARBA" id="ARBA00022649"/>
    </source>
</evidence>
<dbReference type="NCBIfam" id="TIGR02385">
    <property type="entry name" value="RelE_StbE"/>
    <property type="match status" value="1"/>
</dbReference>
<keyword evidence="1" id="KW-1277">Toxin-antitoxin system</keyword>
<accession>A0A369Z290</accession>
<dbReference type="Gene3D" id="3.30.2310.20">
    <property type="entry name" value="RelE-like"/>
    <property type="match status" value="1"/>
</dbReference>
<comment type="caution">
    <text evidence="3">The sequence shown here is derived from an EMBL/GenBank/DDBJ whole genome shotgun (WGS) entry which is preliminary data.</text>
</comment>
<reference evidence="3 4" key="1">
    <citation type="submission" date="2018-05" db="EMBL/GenBank/DDBJ databases">
        <title>Draft Genome Sequences for a Diverse set of 7 Haemophilus Species.</title>
        <authorList>
            <person name="Nichols M."/>
            <person name="Topaz N."/>
            <person name="Wang X."/>
            <person name="Wang X."/>
            <person name="Boxrud D."/>
        </authorList>
    </citation>
    <scope>NUCLEOTIDE SEQUENCE [LARGE SCALE GENOMIC DNA]</scope>
    <source>
        <strain evidence="3 4">C2008001710</strain>
    </source>
</reference>
<sequence>MTKEFKKDIRKLAPNQLCSPEFSEVMYLLQRDLTLPENYLDHPLKGEMNGYRDCHILNDLVLIYQILEKENKKELRLIRIGTHAALFK</sequence>
<gene>
    <name evidence="3" type="ORF">DPV87_02095</name>
</gene>
<dbReference type="Pfam" id="PF15738">
    <property type="entry name" value="YafQ_toxin"/>
    <property type="match status" value="1"/>
</dbReference>
<dbReference type="AlphaFoldDB" id="A0A369Z290"/>
<evidence type="ECO:0000313" key="4">
    <source>
        <dbReference type="Proteomes" id="UP000253910"/>
    </source>
</evidence>
<dbReference type="GO" id="GO:0006402">
    <property type="term" value="P:mRNA catabolic process"/>
    <property type="evidence" value="ECO:0007669"/>
    <property type="project" value="TreeGrafter"/>
</dbReference>
<dbReference type="GO" id="GO:0006415">
    <property type="term" value="P:translational termination"/>
    <property type="evidence" value="ECO:0007669"/>
    <property type="project" value="TreeGrafter"/>
</dbReference>
<evidence type="ECO:0000256" key="2">
    <source>
        <dbReference type="PIRSR" id="PIRSR006156-1"/>
    </source>
</evidence>
<dbReference type="InterPro" id="IPR007712">
    <property type="entry name" value="RelE/ParE_toxin"/>
</dbReference>
<protein>
    <submittedName>
        <fullName evidence="3">Type II toxin-antitoxin system YafQ family toxin</fullName>
    </submittedName>
</protein>
<evidence type="ECO:0000313" key="3">
    <source>
        <dbReference type="EMBL" id="RDE95708.1"/>
    </source>
</evidence>
<organism evidence="3 4">
    <name type="scientific">Haemophilus parainfluenzae</name>
    <dbReference type="NCBI Taxonomy" id="729"/>
    <lineage>
        <taxon>Bacteria</taxon>
        <taxon>Pseudomonadati</taxon>
        <taxon>Pseudomonadota</taxon>
        <taxon>Gammaproteobacteria</taxon>
        <taxon>Pasteurellales</taxon>
        <taxon>Pasteurellaceae</taxon>
        <taxon>Haemophilus</taxon>
    </lineage>
</organism>
<dbReference type="GO" id="GO:0004521">
    <property type="term" value="F:RNA endonuclease activity"/>
    <property type="evidence" value="ECO:0007669"/>
    <property type="project" value="TreeGrafter"/>
</dbReference>
<dbReference type="PANTHER" id="PTHR40588">
    <property type="entry name" value="MRNA INTERFERASE TOXIN YAFQ"/>
    <property type="match status" value="1"/>
</dbReference>
<feature type="active site" description="Proton donor" evidence="2">
    <location>
        <position position="83"/>
    </location>
</feature>
<dbReference type="PANTHER" id="PTHR40588:SF1">
    <property type="entry name" value="MRNA INTERFERASE TOXIN YAFQ"/>
    <property type="match status" value="1"/>
</dbReference>
<dbReference type="Proteomes" id="UP000253910">
    <property type="component" value="Unassembled WGS sequence"/>
</dbReference>
<dbReference type="InterPro" id="IPR035093">
    <property type="entry name" value="RelE/ParE_toxin_dom_sf"/>
</dbReference>
<proteinExistence type="predicted"/>
<dbReference type="InterPro" id="IPR004386">
    <property type="entry name" value="Toxin_YafQ-like"/>
</dbReference>
<dbReference type="SUPFAM" id="SSF143011">
    <property type="entry name" value="RelE-like"/>
    <property type="match status" value="1"/>
</dbReference>
<dbReference type="EMBL" id="QEPW01000003">
    <property type="protein sequence ID" value="RDE95708.1"/>
    <property type="molecule type" value="Genomic_DNA"/>
</dbReference>
<name>A0A369Z290_HAEPA</name>
<dbReference type="PIRSF" id="PIRSF006156">
    <property type="entry name" value="YafQ"/>
    <property type="match status" value="1"/>
</dbReference>